<keyword evidence="3" id="KW-1185">Reference proteome</keyword>
<dbReference type="CDD" id="cd04301">
    <property type="entry name" value="NAT_SF"/>
    <property type="match status" value="1"/>
</dbReference>
<dbReference type="KEGG" id="glo:Glov_0423"/>
<dbReference type="RefSeq" id="WP_012468508.1">
    <property type="nucleotide sequence ID" value="NC_010814.1"/>
</dbReference>
<name>B3E298_TRIL1</name>
<dbReference type="InterPro" id="IPR041496">
    <property type="entry name" value="YitH/HolE_GNAT"/>
</dbReference>
<dbReference type="Gene3D" id="3.40.630.30">
    <property type="match status" value="1"/>
</dbReference>
<accession>B3E298</accession>
<reference evidence="2 3" key="1">
    <citation type="submission" date="2008-05" db="EMBL/GenBank/DDBJ databases">
        <title>Complete sequence of chromosome of Geobacter lovleyi SZ.</title>
        <authorList>
            <consortium name="US DOE Joint Genome Institute"/>
            <person name="Lucas S."/>
            <person name="Copeland A."/>
            <person name="Lapidus A."/>
            <person name="Glavina del Rio T."/>
            <person name="Dalin E."/>
            <person name="Tice H."/>
            <person name="Bruce D."/>
            <person name="Goodwin L."/>
            <person name="Pitluck S."/>
            <person name="Chertkov O."/>
            <person name="Meincke L."/>
            <person name="Brettin T."/>
            <person name="Detter J.C."/>
            <person name="Han C."/>
            <person name="Tapia R."/>
            <person name="Kuske C.R."/>
            <person name="Schmutz J."/>
            <person name="Larimer F."/>
            <person name="Land M."/>
            <person name="Hauser L."/>
            <person name="Kyrpides N."/>
            <person name="Mikhailova N."/>
            <person name="Sung Y."/>
            <person name="Fletcher K.E."/>
            <person name="Ritalahti K.M."/>
            <person name="Loeffler F.E."/>
            <person name="Richardson P."/>
        </authorList>
    </citation>
    <scope>NUCLEOTIDE SEQUENCE [LARGE SCALE GENOMIC DNA]</scope>
    <source>
        <strain evidence="3">ATCC BAA-1151 / DSM 17278 / SZ</strain>
    </source>
</reference>
<dbReference type="STRING" id="398767.Glov_0423"/>
<keyword evidence="2" id="KW-0808">Transferase</keyword>
<evidence type="ECO:0000259" key="1">
    <source>
        <dbReference type="PROSITE" id="PS51186"/>
    </source>
</evidence>
<dbReference type="eggNOG" id="COG0456">
    <property type="taxonomic scope" value="Bacteria"/>
</dbReference>
<proteinExistence type="predicted"/>
<sequence length="266" mass="28585">MQISNFTPNDIHPFLSMAKDEGWISTRRELAFLLERSPQGCLVCHDGEKPVGFVTAVRHGKSGWIGNLLVAAGERGRGIGTALFKQAMQVLQRADVLTLWLTASSAGRPIYERNGFTVCDRIRRWEGLGGEPEPAAAVKKMHSGWEEIDFLGWGDDRTALLAHAADGGSVRGSEGGFLVVQSLGNHRQIGPYGALNLPTAEALMDGIQQQGGATMLDVPAANRAASKLLTSRGFTVCSEVDLMYAGQPPAYHPEYIFGLASMGSMG</sequence>
<dbReference type="PANTHER" id="PTHR47237:SF1">
    <property type="entry name" value="SLL0310 PROTEIN"/>
    <property type="match status" value="1"/>
</dbReference>
<dbReference type="Pfam" id="PF13508">
    <property type="entry name" value="Acetyltransf_7"/>
    <property type="match status" value="1"/>
</dbReference>
<dbReference type="InterPro" id="IPR016181">
    <property type="entry name" value="Acyl_CoA_acyltransferase"/>
</dbReference>
<evidence type="ECO:0000313" key="3">
    <source>
        <dbReference type="Proteomes" id="UP000002420"/>
    </source>
</evidence>
<dbReference type="InterPro" id="IPR000182">
    <property type="entry name" value="GNAT_dom"/>
</dbReference>
<dbReference type="SUPFAM" id="SSF55729">
    <property type="entry name" value="Acyl-CoA N-acyltransferases (Nat)"/>
    <property type="match status" value="1"/>
</dbReference>
<gene>
    <name evidence="2" type="ordered locus">Glov_0423</name>
</gene>
<dbReference type="EMBL" id="CP001089">
    <property type="protein sequence ID" value="ACD94151.1"/>
    <property type="molecule type" value="Genomic_DNA"/>
</dbReference>
<dbReference type="PANTHER" id="PTHR47237">
    <property type="entry name" value="SLL0310 PROTEIN"/>
    <property type="match status" value="1"/>
</dbReference>
<dbReference type="AlphaFoldDB" id="B3E298"/>
<dbReference type="OrthoDB" id="5393364at2"/>
<dbReference type="Pfam" id="PF18014">
    <property type="entry name" value="Acetyltransf_18"/>
    <property type="match status" value="1"/>
</dbReference>
<feature type="domain" description="N-acetyltransferase" evidence="1">
    <location>
        <begin position="1"/>
        <end position="143"/>
    </location>
</feature>
<dbReference type="Gene3D" id="3.40.630.90">
    <property type="match status" value="1"/>
</dbReference>
<evidence type="ECO:0000313" key="2">
    <source>
        <dbReference type="EMBL" id="ACD94151.1"/>
    </source>
</evidence>
<organism evidence="2 3">
    <name type="scientific">Trichlorobacter lovleyi (strain ATCC BAA-1151 / DSM 17278 / SZ)</name>
    <name type="common">Geobacter lovleyi</name>
    <dbReference type="NCBI Taxonomy" id="398767"/>
    <lineage>
        <taxon>Bacteria</taxon>
        <taxon>Pseudomonadati</taxon>
        <taxon>Thermodesulfobacteriota</taxon>
        <taxon>Desulfuromonadia</taxon>
        <taxon>Geobacterales</taxon>
        <taxon>Geobacteraceae</taxon>
        <taxon>Trichlorobacter</taxon>
    </lineage>
</organism>
<dbReference type="HOGENOM" id="CLU_054109_0_0_7"/>
<dbReference type="InterPro" id="IPR052729">
    <property type="entry name" value="Acyl/Acetyltrans_Enzymes"/>
</dbReference>
<dbReference type="Proteomes" id="UP000002420">
    <property type="component" value="Chromosome"/>
</dbReference>
<protein>
    <submittedName>
        <fullName evidence="2">GCN5-related N-acetyltransferase</fullName>
    </submittedName>
</protein>
<dbReference type="GO" id="GO:0016747">
    <property type="term" value="F:acyltransferase activity, transferring groups other than amino-acyl groups"/>
    <property type="evidence" value="ECO:0007669"/>
    <property type="project" value="InterPro"/>
</dbReference>
<dbReference type="PROSITE" id="PS51186">
    <property type="entry name" value="GNAT"/>
    <property type="match status" value="1"/>
</dbReference>